<dbReference type="GO" id="GO:0016763">
    <property type="term" value="F:pentosyltransferase activity"/>
    <property type="evidence" value="ECO:0007669"/>
    <property type="project" value="TreeGrafter"/>
</dbReference>
<dbReference type="Pfam" id="PF13231">
    <property type="entry name" value="PMT_2"/>
    <property type="match status" value="1"/>
</dbReference>
<feature type="domain" description="Glycosyltransferase RgtA/B/C/D-like" evidence="9">
    <location>
        <begin position="77"/>
        <end position="227"/>
    </location>
</feature>
<dbReference type="GO" id="GO:0005886">
    <property type="term" value="C:plasma membrane"/>
    <property type="evidence" value="ECO:0007669"/>
    <property type="project" value="UniProtKB-SubCell"/>
</dbReference>
<feature type="transmembrane region" description="Helical" evidence="8">
    <location>
        <begin position="303"/>
        <end position="319"/>
    </location>
</feature>
<evidence type="ECO:0000259" key="9">
    <source>
        <dbReference type="Pfam" id="PF13231"/>
    </source>
</evidence>
<dbReference type="GO" id="GO:0009103">
    <property type="term" value="P:lipopolysaccharide biosynthetic process"/>
    <property type="evidence" value="ECO:0007669"/>
    <property type="project" value="UniProtKB-ARBA"/>
</dbReference>
<keyword evidence="5 8" id="KW-0812">Transmembrane</keyword>
<keyword evidence="6 8" id="KW-1133">Transmembrane helix</keyword>
<sequence length="507" mass="58841">MRIKISISKALILIIGMGILIRMINLGQPLLEGASTRQVQTAMIARNFYNHGFKLFYPQVDNFGNNPGYLMLELYILPFIAAIFYKLAGGVNEWMLRCISIFFYAASAIMLYRLSVYYFNKKIGLIAVFCFTVSPLSIYLGRAVHPEMAMTFFSMAAIYSFSRWIYEDKIKYGIFAVFSFVLAVLLKIPNLYLLLPLFFIAFTKYNLACVKKPRILIFLALCFIPIALFNRHQYLVRMAFPNPAMEVFNLGTILGYIRLFLSDKMFYKASFDNLAAYTLTPIGFSLFFFGFLQKVKEKKERVFKIWFLGVVIFFLSLPAQSVQGYYQMHLLPLACIFIARAVHTFKNSEVVKQNYIIRPISVIILILVVSFVVFRYSYAFYRIPANFRSVVEAGREVDRVAEKDALIIASIENGPDLVYYSNRRGWPFMINREAVRNEEKRMGKDKGRIYDPVEYLEFLRSEGADYFASASMAEFNAHKKFSGYMRENFQVLKEAQNYIIFDIRKKK</sequence>
<feature type="transmembrane region" description="Helical" evidence="8">
    <location>
        <begin position="215"/>
        <end position="234"/>
    </location>
</feature>
<evidence type="ECO:0000256" key="5">
    <source>
        <dbReference type="ARBA" id="ARBA00022692"/>
    </source>
</evidence>
<evidence type="ECO:0000313" key="11">
    <source>
        <dbReference type="Proteomes" id="UP000229641"/>
    </source>
</evidence>
<evidence type="ECO:0000256" key="8">
    <source>
        <dbReference type="SAM" id="Phobius"/>
    </source>
</evidence>
<comment type="caution">
    <text evidence="10">The sequence shown here is derived from an EMBL/GenBank/DDBJ whole genome shotgun (WGS) entry which is preliminary data.</text>
</comment>
<protein>
    <recommendedName>
        <fullName evidence="9">Glycosyltransferase RgtA/B/C/D-like domain-containing protein</fullName>
    </recommendedName>
</protein>
<dbReference type="AlphaFoldDB" id="A0A2H0LZ12"/>
<name>A0A2H0LZ12_9BACT</name>
<keyword evidence="4" id="KW-0808">Transferase</keyword>
<dbReference type="PANTHER" id="PTHR33908">
    <property type="entry name" value="MANNOSYLTRANSFERASE YKCB-RELATED"/>
    <property type="match status" value="1"/>
</dbReference>
<keyword evidence="7 8" id="KW-0472">Membrane</keyword>
<evidence type="ECO:0000256" key="2">
    <source>
        <dbReference type="ARBA" id="ARBA00022475"/>
    </source>
</evidence>
<feature type="transmembrane region" description="Helical" evidence="8">
    <location>
        <begin position="148"/>
        <end position="166"/>
    </location>
</feature>
<feature type="transmembrane region" description="Helical" evidence="8">
    <location>
        <begin position="7"/>
        <end position="24"/>
    </location>
</feature>
<keyword evidence="2" id="KW-1003">Cell membrane</keyword>
<feature type="transmembrane region" description="Helical" evidence="8">
    <location>
        <begin position="355"/>
        <end position="378"/>
    </location>
</feature>
<dbReference type="InterPro" id="IPR038731">
    <property type="entry name" value="RgtA/B/C-like"/>
</dbReference>
<evidence type="ECO:0000256" key="4">
    <source>
        <dbReference type="ARBA" id="ARBA00022679"/>
    </source>
</evidence>
<feature type="transmembrane region" description="Helical" evidence="8">
    <location>
        <begin position="94"/>
        <end position="111"/>
    </location>
</feature>
<proteinExistence type="predicted"/>
<dbReference type="InterPro" id="IPR050297">
    <property type="entry name" value="LipidA_mod_glycosyltrf_83"/>
</dbReference>
<dbReference type="PANTHER" id="PTHR33908:SF11">
    <property type="entry name" value="MEMBRANE PROTEIN"/>
    <property type="match status" value="1"/>
</dbReference>
<comment type="subcellular location">
    <subcellularLocation>
        <location evidence="1">Cell membrane</location>
        <topology evidence="1">Multi-pass membrane protein</topology>
    </subcellularLocation>
</comment>
<evidence type="ECO:0000256" key="1">
    <source>
        <dbReference type="ARBA" id="ARBA00004651"/>
    </source>
</evidence>
<accession>A0A2H0LZ12</accession>
<feature type="transmembrane region" description="Helical" evidence="8">
    <location>
        <begin position="274"/>
        <end position="291"/>
    </location>
</feature>
<gene>
    <name evidence="10" type="ORF">COV72_02100</name>
</gene>
<evidence type="ECO:0000313" key="10">
    <source>
        <dbReference type="EMBL" id="PIQ89628.1"/>
    </source>
</evidence>
<dbReference type="Proteomes" id="UP000229641">
    <property type="component" value="Unassembled WGS sequence"/>
</dbReference>
<feature type="transmembrane region" description="Helical" evidence="8">
    <location>
        <begin position="172"/>
        <end position="203"/>
    </location>
</feature>
<evidence type="ECO:0000256" key="3">
    <source>
        <dbReference type="ARBA" id="ARBA00022676"/>
    </source>
</evidence>
<reference evidence="10 11" key="1">
    <citation type="submission" date="2017-09" db="EMBL/GenBank/DDBJ databases">
        <title>Depth-based differentiation of microbial function through sediment-hosted aquifers and enrichment of novel symbionts in the deep terrestrial subsurface.</title>
        <authorList>
            <person name="Probst A.J."/>
            <person name="Ladd B."/>
            <person name="Jarett J.K."/>
            <person name="Geller-Mcgrath D.E."/>
            <person name="Sieber C.M."/>
            <person name="Emerson J.B."/>
            <person name="Anantharaman K."/>
            <person name="Thomas B.C."/>
            <person name="Malmstrom R."/>
            <person name="Stieglmeier M."/>
            <person name="Klingl A."/>
            <person name="Woyke T."/>
            <person name="Ryan C.M."/>
            <person name="Banfield J.F."/>
        </authorList>
    </citation>
    <scope>NUCLEOTIDE SEQUENCE [LARGE SCALE GENOMIC DNA]</scope>
    <source>
        <strain evidence="10">CG11_big_fil_rev_8_21_14_0_20_42_13</strain>
    </source>
</reference>
<evidence type="ECO:0000256" key="7">
    <source>
        <dbReference type="ARBA" id="ARBA00023136"/>
    </source>
</evidence>
<dbReference type="EMBL" id="PCWA01000030">
    <property type="protein sequence ID" value="PIQ89628.1"/>
    <property type="molecule type" value="Genomic_DNA"/>
</dbReference>
<organism evidence="10 11">
    <name type="scientific">Candidatus Ghiorseimicrobium undicola</name>
    <dbReference type="NCBI Taxonomy" id="1974746"/>
    <lineage>
        <taxon>Bacteria</taxon>
        <taxon>Pseudomonadati</taxon>
        <taxon>Candidatus Omnitrophota</taxon>
        <taxon>Candidatus Ghiorseimicrobium</taxon>
    </lineage>
</organism>
<feature type="transmembrane region" description="Helical" evidence="8">
    <location>
        <begin position="123"/>
        <end position="141"/>
    </location>
</feature>
<evidence type="ECO:0000256" key="6">
    <source>
        <dbReference type="ARBA" id="ARBA00022989"/>
    </source>
</evidence>
<keyword evidence="3" id="KW-0328">Glycosyltransferase</keyword>